<keyword evidence="3" id="KW-1185">Reference proteome</keyword>
<proteinExistence type="predicted"/>
<keyword evidence="1" id="KW-0472">Membrane</keyword>
<comment type="caution">
    <text evidence="2">The sequence shown here is derived from an EMBL/GenBank/DDBJ whole genome shotgun (WGS) entry which is preliminary data.</text>
</comment>
<reference evidence="2 3" key="1">
    <citation type="submission" date="2020-08" db="EMBL/GenBank/DDBJ databases">
        <title>Genomic Encyclopedia of Type Strains, Phase IV (KMG-IV): sequencing the most valuable type-strain genomes for metagenomic binning, comparative biology and taxonomic classification.</title>
        <authorList>
            <person name="Goeker M."/>
        </authorList>
    </citation>
    <scope>NUCLEOTIDE SEQUENCE [LARGE SCALE GENOMIC DNA]</scope>
    <source>
        <strain evidence="2 3">DSM 22198</strain>
    </source>
</reference>
<name>A0A7X0AU27_9PROT</name>
<sequence>MTDLTLTAARDFNATTGFAPQGLLAGLRHLPLLVATALLSVAIISLF</sequence>
<dbReference type="Proteomes" id="UP000539175">
    <property type="component" value="Unassembled WGS sequence"/>
</dbReference>
<keyword evidence="1" id="KW-1133">Transmembrane helix</keyword>
<protein>
    <submittedName>
        <fullName evidence="2">Uncharacterized protein</fullName>
    </submittedName>
</protein>
<gene>
    <name evidence="2" type="ORF">FHS74_000255</name>
</gene>
<dbReference type="AlphaFoldDB" id="A0A7X0AU27"/>
<dbReference type="RefSeq" id="WP_184796706.1">
    <property type="nucleotide sequence ID" value="NZ_JACIIZ010000001.1"/>
</dbReference>
<dbReference type="EMBL" id="JACIIZ010000001">
    <property type="protein sequence ID" value="MBB6249722.1"/>
    <property type="molecule type" value="Genomic_DNA"/>
</dbReference>
<organism evidence="2 3">
    <name type="scientific">Nitrospirillum iridis</name>
    <dbReference type="NCBI Taxonomy" id="765888"/>
    <lineage>
        <taxon>Bacteria</taxon>
        <taxon>Pseudomonadati</taxon>
        <taxon>Pseudomonadota</taxon>
        <taxon>Alphaproteobacteria</taxon>
        <taxon>Rhodospirillales</taxon>
        <taxon>Azospirillaceae</taxon>
        <taxon>Nitrospirillum</taxon>
    </lineage>
</organism>
<evidence type="ECO:0000256" key="1">
    <source>
        <dbReference type="SAM" id="Phobius"/>
    </source>
</evidence>
<evidence type="ECO:0000313" key="2">
    <source>
        <dbReference type="EMBL" id="MBB6249722.1"/>
    </source>
</evidence>
<keyword evidence="1" id="KW-0812">Transmembrane</keyword>
<feature type="transmembrane region" description="Helical" evidence="1">
    <location>
        <begin position="29"/>
        <end position="46"/>
    </location>
</feature>
<evidence type="ECO:0000313" key="3">
    <source>
        <dbReference type="Proteomes" id="UP000539175"/>
    </source>
</evidence>
<accession>A0A7X0AU27</accession>